<keyword evidence="3" id="KW-1185">Reference proteome</keyword>
<feature type="compositionally biased region" description="Basic and acidic residues" evidence="1">
    <location>
        <begin position="1"/>
        <end position="13"/>
    </location>
</feature>
<reference evidence="2 3" key="1">
    <citation type="submission" date="2020-08" db="EMBL/GenBank/DDBJ databases">
        <title>Genomic Encyclopedia of Type Strains, Phase IV (KMG-V): Genome sequencing to study the core and pangenomes of soil and plant-associated prokaryotes.</title>
        <authorList>
            <person name="Whitman W."/>
        </authorList>
    </citation>
    <scope>NUCLEOTIDE SEQUENCE [LARGE SCALE GENOMIC DNA]</scope>
    <source>
        <strain evidence="2 3">SEMIA 4087</strain>
    </source>
</reference>
<organism evidence="2 3">
    <name type="scientific">Rhizobium mongolense</name>
    <dbReference type="NCBI Taxonomy" id="57676"/>
    <lineage>
        <taxon>Bacteria</taxon>
        <taxon>Pseudomonadati</taxon>
        <taxon>Pseudomonadota</taxon>
        <taxon>Alphaproteobacteria</taxon>
        <taxon>Hyphomicrobiales</taxon>
        <taxon>Rhizobiaceae</taxon>
        <taxon>Rhizobium/Agrobacterium group</taxon>
        <taxon>Rhizobium</taxon>
    </lineage>
</organism>
<evidence type="ECO:0000256" key="1">
    <source>
        <dbReference type="SAM" id="MobiDB-lite"/>
    </source>
</evidence>
<feature type="region of interest" description="Disordered" evidence="1">
    <location>
        <begin position="1"/>
        <end position="39"/>
    </location>
</feature>
<dbReference type="Proteomes" id="UP000551353">
    <property type="component" value="Unassembled WGS sequence"/>
</dbReference>
<proteinExistence type="predicted"/>
<protein>
    <submittedName>
        <fullName evidence="2">Uncharacterized protein</fullName>
    </submittedName>
</protein>
<accession>A0ABR6IYM1</accession>
<evidence type="ECO:0000313" key="3">
    <source>
        <dbReference type="Proteomes" id="UP000551353"/>
    </source>
</evidence>
<evidence type="ECO:0000313" key="2">
    <source>
        <dbReference type="EMBL" id="MBB4232966.1"/>
    </source>
</evidence>
<name>A0ABR6IYM1_9HYPH</name>
<dbReference type="EMBL" id="JACIFX010000021">
    <property type="protein sequence ID" value="MBB4232966.1"/>
    <property type="molecule type" value="Genomic_DNA"/>
</dbReference>
<gene>
    <name evidence="2" type="ORF">GGD56_006866</name>
</gene>
<sequence>MKPDLGKCRKEEIEAGEAPDYLSGGAGGDATDEGRRSRAVDGAVSATGDFMKRAIGEPAAWQLRVDLADPERQDATR</sequence>
<comment type="caution">
    <text evidence="2">The sequence shown here is derived from an EMBL/GenBank/DDBJ whole genome shotgun (WGS) entry which is preliminary data.</text>
</comment>